<comment type="caution">
    <text evidence="3">The sequence shown here is derived from an EMBL/GenBank/DDBJ whole genome shotgun (WGS) entry which is preliminary data.</text>
</comment>
<organism evidence="3 4">
    <name type="scientific">Escallonia herrerae</name>
    <dbReference type="NCBI Taxonomy" id="1293975"/>
    <lineage>
        <taxon>Eukaryota</taxon>
        <taxon>Viridiplantae</taxon>
        <taxon>Streptophyta</taxon>
        <taxon>Embryophyta</taxon>
        <taxon>Tracheophyta</taxon>
        <taxon>Spermatophyta</taxon>
        <taxon>Magnoliopsida</taxon>
        <taxon>eudicotyledons</taxon>
        <taxon>Gunneridae</taxon>
        <taxon>Pentapetalae</taxon>
        <taxon>asterids</taxon>
        <taxon>campanulids</taxon>
        <taxon>Escalloniales</taxon>
        <taxon>Escalloniaceae</taxon>
        <taxon>Escallonia</taxon>
    </lineage>
</organism>
<proteinExistence type="predicted"/>
<dbReference type="AlphaFoldDB" id="A0AA88WPE5"/>
<dbReference type="EMBL" id="JAVXUP010000307">
    <property type="protein sequence ID" value="KAK3031407.1"/>
    <property type="molecule type" value="Genomic_DNA"/>
</dbReference>
<dbReference type="InterPro" id="IPR000157">
    <property type="entry name" value="TIR_dom"/>
</dbReference>
<dbReference type="PANTHER" id="PTHR32009">
    <property type="entry name" value="TMV RESISTANCE PROTEIN N-LIKE"/>
    <property type="match status" value="1"/>
</dbReference>
<evidence type="ECO:0000256" key="1">
    <source>
        <dbReference type="ARBA" id="ARBA00023027"/>
    </source>
</evidence>
<dbReference type="PROSITE" id="PS50104">
    <property type="entry name" value="TIR"/>
    <property type="match status" value="1"/>
</dbReference>
<evidence type="ECO:0000313" key="3">
    <source>
        <dbReference type="EMBL" id="KAK3031407.1"/>
    </source>
</evidence>
<name>A0AA88WPE5_9ASTE</name>
<dbReference type="SMART" id="SM00255">
    <property type="entry name" value="TIR"/>
    <property type="match status" value="1"/>
</dbReference>
<sequence>MFFVNPNIIVFPEQAEQSRIGEGLKLALNPADRPAGPKEKSTMETSNFPIDFIDDIVRRTGKEVGIPIIVASVFKYDVLLSYESEDNRENFIELLDGELRSSKFIPFKAENNGVDGEEDGTSELMDAAISRSRSSIIVFSRNYAYSPRCLDQLLKMFEYSTETKRLVIVPVFYQVSKDQIRMQAERLAALLPGMYKKQFEWEKVERWKEAIKGVAQLPPAVAFEGAATKRHLKQIVEAIEEKADRRLRKLPPV</sequence>
<reference evidence="3" key="1">
    <citation type="submission" date="2022-12" db="EMBL/GenBank/DDBJ databases">
        <title>Draft genome assemblies for two species of Escallonia (Escalloniales).</title>
        <authorList>
            <person name="Chanderbali A."/>
            <person name="Dervinis C."/>
            <person name="Anghel I."/>
            <person name="Soltis D."/>
            <person name="Soltis P."/>
            <person name="Zapata F."/>
        </authorList>
    </citation>
    <scope>NUCLEOTIDE SEQUENCE</scope>
    <source>
        <strain evidence="3">UCBG64.0493</strain>
        <tissue evidence="3">Leaf</tissue>
    </source>
</reference>
<feature type="domain" description="TIR" evidence="2">
    <location>
        <begin position="74"/>
        <end position="215"/>
    </location>
</feature>
<evidence type="ECO:0000313" key="4">
    <source>
        <dbReference type="Proteomes" id="UP001188597"/>
    </source>
</evidence>
<dbReference type="Pfam" id="PF01582">
    <property type="entry name" value="TIR"/>
    <property type="match status" value="1"/>
</dbReference>
<protein>
    <recommendedName>
        <fullName evidence="2">TIR domain-containing protein</fullName>
    </recommendedName>
</protein>
<accession>A0AA88WPE5</accession>
<gene>
    <name evidence="3" type="ORF">RJ639_037405</name>
</gene>
<dbReference type="SUPFAM" id="SSF52200">
    <property type="entry name" value="Toll/Interleukin receptor TIR domain"/>
    <property type="match status" value="1"/>
</dbReference>
<dbReference type="Proteomes" id="UP001188597">
    <property type="component" value="Unassembled WGS sequence"/>
</dbReference>
<dbReference type="InterPro" id="IPR035897">
    <property type="entry name" value="Toll_tir_struct_dom_sf"/>
</dbReference>
<keyword evidence="4" id="KW-1185">Reference proteome</keyword>
<dbReference type="Gene3D" id="3.40.50.10140">
    <property type="entry name" value="Toll/interleukin-1 receptor homology (TIR) domain"/>
    <property type="match status" value="1"/>
</dbReference>
<dbReference type="PANTHER" id="PTHR32009:SF139">
    <property type="entry name" value="TOLL-INTERLEUKIN-RESISTANCE (TIR) DOMAIN FAMILY PROTEIN"/>
    <property type="match status" value="1"/>
</dbReference>
<evidence type="ECO:0000259" key="2">
    <source>
        <dbReference type="PROSITE" id="PS50104"/>
    </source>
</evidence>
<keyword evidence="1" id="KW-0520">NAD</keyword>
<dbReference type="GO" id="GO:0007165">
    <property type="term" value="P:signal transduction"/>
    <property type="evidence" value="ECO:0007669"/>
    <property type="project" value="InterPro"/>
</dbReference>